<evidence type="ECO:0000313" key="2">
    <source>
        <dbReference type="EMBL" id="SMC08099.1"/>
    </source>
</evidence>
<sequence>MNPPLLHVYPQATAHDSVQIVGTTAGLRLLARALADAMTTGQGTATVFTADGEGFTLTILRDNSSWTGPAWTHRTLPYTDSSSSPHDEMP</sequence>
<reference evidence="3" key="1">
    <citation type="submission" date="2017-04" db="EMBL/GenBank/DDBJ databases">
        <authorList>
            <person name="Varghese N."/>
            <person name="Submissions S."/>
        </authorList>
    </citation>
    <scope>NUCLEOTIDE SEQUENCE [LARGE SCALE GENOMIC DNA]</scope>
    <source>
        <strain evidence="3">DSM 9293</strain>
    </source>
</reference>
<keyword evidence="3" id="KW-1185">Reference proteome</keyword>
<protein>
    <submittedName>
        <fullName evidence="2">Uncharacterized protein</fullName>
    </submittedName>
</protein>
<gene>
    <name evidence="2" type="ORF">SAMN00768000_3650</name>
</gene>
<proteinExistence type="predicted"/>
<name>A0A1W1WPG8_SULTA</name>
<dbReference type="EMBL" id="FWWY01000002">
    <property type="protein sequence ID" value="SMC08099.1"/>
    <property type="molecule type" value="Genomic_DNA"/>
</dbReference>
<accession>A0A1W1WPG8</accession>
<evidence type="ECO:0000313" key="3">
    <source>
        <dbReference type="Proteomes" id="UP000192660"/>
    </source>
</evidence>
<dbReference type="RefSeq" id="WP_084662139.1">
    <property type="nucleotide sequence ID" value="NZ_FWWY01000002.1"/>
</dbReference>
<dbReference type="Proteomes" id="UP000192660">
    <property type="component" value="Unassembled WGS sequence"/>
</dbReference>
<dbReference type="AlphaFoldDB" id="A0A1W1WPG8"/>
<evidence type="ECO:0000256" key="1">
    <source>
        <dbReference type="SAM" id="MobiDB-lite"/>
    </source>
</evidence>
<organism evidence="2 3">
    <name type="scientific">Sulfobacillus thermosulfidooxidans (strain DSM 9293 / VKM B-1269 / AT-1)</name>
    <dbReference type="NCBI Taxonomy" id="929705"/>
    <lineage>
        <taxon>Bacteria</taxon>
        <taxon>Bacillati</taxon>
        <taxon>Bacillota</taxon>
        <taxon>Clostridia</taxon>
        <taxon>Eubacteriales</taxon>
        <taxon>Clostridiales Family XVII. Incertae Sedis</taxon>
        <taxon>Sulfobacillus</taxon>
    </lineage>
</organism>
<feature type="region of interest" description="Disordered" evidence="1">
    <location>
        <begin position="64"/>
        <end position="90"/>
    </location>
</feature>